<feature type="active site" description="Proton donor" evidence="11">
    <location>
        <position position="379"/>
    </location>
</feature>
<dbReference type="GO" id="GO:0046872">
    <property type="term" value="F:metal ion binding"/>
    <property type="evidence" value="ECO:0007669"/>
    <property type="project" value="UniProtKB-KW"/>
</dbReference>
<feature type="binding site" evidence="12">
    <location>
        <position position="375"/>
    </location>
    <ligand>
        <name>Zn(2+)</name>
        <dbReference type="ChEBI" id="CHEBI:29105"/>
        <note>catalytic</note>
    </ligand>
</feature>
<dbReference type="InterPro" id="IPR027057">
    <property type="entry name" value="CAXX_Prtase_1"/>
</dbReference>
<organism evidence="17">
    <name type="scientific">uncultured Desulfobacterium sp</name>
    <dbReference type="NCBI Taxonomy" id="201089"/>
    <lineage>
        <taxon>Bacteria</taxon>
        <taxon>Pseudomonadati</taxon>
        <taxon>Thermodesulfobacteriota</taxon>
        <taxon>Desulfobacteria</taxon>
        <taxon>Desulfobacterales</taxon>
        <taxon>Desulfobacteriaceae</taxon>
        <taxon>Desulfobacterium</taxon>
        <taxon>environmental samples</taxon>
    </lineage>
</organism>
<keyword evidence="9 13" id="KW-0482">Metalloprotease</keyword>
<dbReference type="FunFam" id="3.30.2010.10:FF:000002">
    <property type="entry name" value="CAAX prenyl protease"/>
    <property type="match status" value="1"/>
</dbReference>
<comment type="subcellular location">
    <subcellularLocation>
        <location evidence="1">Endoplasmic reticulum membrane</location>
        <topology evidence="1">Multi-pass membrane protein</topology>
    </subcellularLocation>
</comment>
<dbReference type="Pfam" id="PF16491">
    <property type="entry name" value="Peptidase_M48_N"/>
    <property type="match status" value="1"/>
</dbReference>
<dbReference type="Pfam" id="PF01435">
    <property type="entry name" value="Peptidase_M48"/>
    <property type="match status" value="1"/>
</dbReference>
<evidence type="ECO:0000256" key="4">
    <source>
        <dbReference type="ARBA" id="ARBA00022723"/>
    </source>
</evidence>
<evidence type="ECO:0000256" key="5">
    <source>
        <dbReference type="ARBA" id="ARBA00022801"/>
    </source>
</evidence>
<dbReference type="GO" id="GO:0004222">
    <property type="term" value="F:metalloendopeptidase activity"/>
    <property type="evidence" value="ECO:0007669"/>
    <property type="project" value="InterPro"/>
</dbReference>
<sequence>MVYNAFKYFNSLSPLNKFYQKKMYNTVFYIFIGIILFDFVLERTIDYLNSRLWSDELPEEVRDVYDSEKYRKSQEYKKINDKFSILTSSFNLVLILLMLFSGGFAFVDSISKNLVQNSIAITLVFFAILMFCSDVINTPFAVYDTFVIEEKFGFNKTTPKIFIMDKLKGWVLSAIIGGGLLTLFVLFYQATGKLFWIYAWIVSSAFMVFMVMFYSTLIVPIFNKQMPLEEGELKDAIKEFAQKAGFKLDNVFVIDGSKRSSKANAYFSGLGSKKRIVLFDTLINDLTTEEIVAVLAHEIGHYKKKHTLTAMIISIIQTGITLYLLSLFIGSPALSQALGAKSTSFHMGLIAFGLLYSPISAIIGLLMNAVSRKNEYEADSYTKSFNLGEQLISSLKKLSRNNLSNLTPHPAYVFFHCSHPTLLQRIQAIRMYS</sequence>
<feature type="domain" description="CAAX prenyl protease 1 N-terminal" evidence="16">
    <location>
        <begin position="55"/>
        <end position="224"/>
    </location>
</feature>
<feature type="transmembrane region" description="Helical" evidence="14">
    <location>
        <begin position="308"/>
        <end position="329"/>
    </location>
</feature>
<feature type="transmembrane region" description="Helical" evidence="14">
    <location>
        <begin position="349"/>
        <end position="370"/>
    </location>
</feature>
<evidence type="ECO:0000259" key="15">
    <source>
        <dbReference type="Pfam" id="PF01435"/>
    </source>
</evidence>
<feature type="binding site" evidence="12">
    <location>
        <position position="301"/>
    </location>
    <ligand>
        <name>Zn(2+)</name>
        <dbReference type="ChEBI" id="CHEBI:29105"/>
        <note>catalytic</note>
    </ligand>
</feature>
<keyword evidence="4 12" id="KW-0479">Metal-binding</keyword>
<feature type="binding site" evidence="12">
    <location>
        <position position="297"/>
    </location>
    <ligand>
        <name>Zn(2+)</name>
        <dbReference type="ChEBI" id="CHEBI:29105"/>
        <note>catalytic</note>
    </ligand>
</feature>
<evidence type="ECO:0000256" key="9">
    <source>
        <dbReference type="ARBA" id="ARBA00023049"/>
    </source>
</evidence>
<dbReference type="EMBL" id="FR695872">
    <property type="protein sequence ID" value="CBX29122.1"/>
    <property type="molecule type" value="Genomic_DNA"/>
</dbReference>
<dbReference type="GO" id="GO:0071586">
    <property type="term" value="P:CAAX-box protein processing"/>
    <property type="evidence" value="ECO:0007669"/>
    <property type="project" value="InterPro"/>
</dbReference>
<name>E1YEX8_9BACT</name>
<comment type="similarity">
    <text evidence="13">Belongs to the peptidase M48 family.</text>
</comment>
<dbReference type="PANTHER" id="PTHR10120">
    <property type="entry name" value="CAAX PRENYL PROTEASE 1"/>
    <property type="match status" value="1"/>
</dbReference>
<keyword evidence="5 13" id="KW-0378">Hydrolase</keyword>
<keyword evidence="3 14" id="KW-0812">Transmembrane</keyword>
<evidence type="ECO:0000256" key="3">
    <source>
        <dbReference type="ARBA" id="ARBA00022692"/>
    </source>
</evidence>
<dbReference type="CDD" id="cd07343">
    <property type="entry name" value="M48A_Zmpste24p_like"/>
    <property type="match status" value="1"/>
</dbReference>
<feature type="transmembrane region" description="Helical" evidence="14">
    <location>
        <begin position="169"/>
        <end position="189"/>
    </location>
</feature>
<evidence type="ECO:0000256" key="8">
    <source>
        <dbReference type="ARBA" id="ARBA00022989"/>
    </source>
</evidence>
<dbReference type="InterPro" id="IPR001915">
    <property type="entry name" value="Peptidase_M48"/>
</dbReference>
<dbReference type="AlphaFoldDB" id="E1YEX8"/>
<feature type="active site" evidence="11">
    <location>
        <position position="298"/>
    </location>
</feature>
<evidence type="ECO:0000256" key="12">
    <source>
        <dbReference type="PIRSR" id="PIRSR627057-2"/>
    </source>
</evidence>
<gene>
    <name evidence="17" type="ORF">N47_J01030</name>
</gene>
<evidence type="ECO:0000256" key="14">
    <source>
        <dbReference type="SAM" id="Phobius"/>
    </source>
</evidence>
<evidence type="ECO:0000256" key="10">
    <source>
        <dbReference type="ARBA" id="ARBA00023136"/>
    </source>
</evidence>
<reference evidence="17" key="1">
    <citation type="journal article" date="2011" name="Environ. Microbiol.">
        <title>Genomic insights into the metabolic potential of the polycyclic aromatic hydrocarbon degrading sulfate-reducing Deltaproteobacterium N47.</title>
        <authorList>
            <person name="Bergmann F."/>
            <person name="Selesi D."/>
            <person name="Weinmaier T."/>
            <person name="Tischler P."/>
            <person name="Rattei T."/>
            <person name="Meckenstock R.U."/>
        </authorList>
    </citation>
    <scope>NUCLEOTIDE SEQUENCE</scope>
</reference>
<dbReference type="Gene3D" id="3.30.2010.10">
    <property type="entry name" value="Metalloproteases ('zincins'), catalytic domain"/>
    <property type="match status" value="1"/>
</dbReference>
<protein>
    <submittedName>
        <fullName evidence="17">Uncharacterized protein</fullName>
    </submittedName>
</protein>
<evidence type="ECO:0000259" key="16">
    <source>
        <dbReference type="Pfam" id="PF16491"/>
    </source>
</evidence>
<keyword evidence="6" id="KW-0256">Endoplasmic reticulum</keyword>
<feature type="domain" description="Peptidase M48" evidence="15">
    <location>
        <begin position="227"/>
        <end position="430"/>
    </location>
</feature>
<dbReference type="InterPro" id="IPR032456">
    <property type="entry name" value="Peptidase_M48_N"/>
</dbReference>
<feature type="transmembrane region" description="Helical" evidence="14">
    <location>
        <begin position="195"/>
        <end position="219"/>
    </location>
</feature>
<proteinExistence type="inferred from homology"/>
<evidence type="ECO:0000256" key="6">
    <source>
        <dbReference type="ARBA" id="ARBA00022824"/>
    </source>
</evidence>
<evidence type="ECO:0000256" key="2">
    <source>
        <dbReference type="ARBA" id="ARBA00022670"/>
    </source>
</evidence>
<evidence type="ECO:0000256" key="11">
    <source>
        <dbReference type="PIRSR" id="PIRSR627057-1"/>
    </source>
</evidence>
<feature type="transmembrane region" description="Helical" evidence="14">
    <location>
        <begin position="119"/>
        <end position="148"/>
    </location>
</feature>
<accession>E1YEX8</accession>
<keyword evidence="2 13" id="KW-0645">Protease</keyword>
<feature type="transmembrane region" description="Helical" evidence="14">
    <location>
        <begin position="83"/>
        <end position="107"/>
    </location>
</feature>
<keyword evidence="7 12" id="KW-0862">Zinc</keyword>
<keyword evidence="8 14" id="KW-1133">Transmembrane helix</keyword>
<feature type="transmembrane region" description="Helical" evidence="14">
    <location>
        <begin position="23"/>
        <end position="41"/>
    </location>
</feature>
<keyword evidence="10 14" id="KW-0472">Membrane</keyword>
<comment type="cofactor">
    <cofactor evidence="12 13">
        <name>Zn(2+)</name>
        <dbReference type="ChEBI" id="CHEBI:29105"/>
    </cofactor>
    <text evidence="12 13">Binds 1 zinc ion per subunit.</text>
</comment>
<evidence type="ECO:0000256" key="13">
    <source>
        <dbReference type="RuleBase" id="RU003983"/>
    </source>
</evidence>
<evidence type="ECO:0000256" key="7">
    <source>
        <dbReference type="ARBA" id="ARBA00022833"/>
    </source>
</evidence>
<evidence type="ECO:0000313" key="17">
    <source>
        <dbReference type="EMBL" id="CBX29122.1"/>
    </source>
</evidence>
<evidence type="ECO:0000256" key="1">
    <source>
        <dbReference type="ARBA" id="ARBA00004477"/>
    </source>
</evidence>